<dbReference type="AlphaFoldDB" id="A0A240E3W0"/>
<dbReference type="GO" id="GO:0005829">
    <property type="term" value="C:cytosol"/>
    <property type="evidence" value="ECO:0007669"/>
    <property type="project" value="TreeGrafter"/>
</dbReference>
<dbReference type="Proteomes" id="UP000218069">
    <property type="component" value="Unassembled WGS sequence"/>
</dbReference>
<comment type="function">
    <text evidence="7">Catalyzes the tRNA-independent activation of glutamate in presence of ATP and the subsequent transfer of glutamate onto a tRNA(Asp). Glutamate is transferred on the 2-amino-5-(4,5-dihydroxy-2-cyclopenten-1-yl) moiety of the queuosine in the wobble position of the QUC anticodon.</text>
</comment>
<feature type="binding site" evidence="7">
    <location>
        <position position="57"/>
    </location>
    <ligand>
        <name>L-glutamate</name>
        <dbReference type="ChEBI" id="CHEBI:29985"/>
    </ligand>
</feature>
<dbReference type="InterPro" id="IPR000924">
    <property type="entry name" value="Glu/Gln-tRNA-synth"/>
</dbReference>
<keyword evidence="2 7" id="KW-0479">Metal-binding</keyword>
<keyword evidence="5 7" id="KW-0067">ATP-binding</keyword>
<dbReference type="RefSeq" id="WP_096674099.1">
    <property type="nucleotide sequence ID" value="NZ_OANS01000004.1"/>
</dbReference>
<evidence type="ECO:0000256" key="3">
    <source>
        <dbReference type="ARBA" id="ARBA00022741"/>
    </source>
</evidence>
<dbReference type="InterPro" id="IPR014729">
    <property type="entry name" value="Rossmann-like_a/b/a_fold"/>
</dbReference>
<reference evidence="11" key="1">
    <citation type="submission" date="2017-08" db="EMBL/GenBank/DDBJ databases">
        <authorList>
            <person name="Varghese N."/>
            <person name="Submissions S."/>
        </authorList>
    </citation>
    <scope>NUCLEOTIDE SEQUENCE [LARGE SCALE GENOMIC DNA]</scope>
    <source>
        <strain evidence="11">AP-Melu-1000-B4</strain>
    </source>
</reference>
<name>A0A240E3W0_9BURK</name>
<feature type="binding site" evidence="7">
    <location>
        <position position="210"/>
    </location>
    <ligand>
        <name>L-glutamate</name>
        <dbReference type="ChEBI" id="CHEBI:29985"/>
    </ligand>
</feature>
<feature type="binding site" evidence="7">
    <location>
        <position position="115"/>
    </location>
    <ligand>
        <name>Zn(2+)</name>
        <dbReference type="ChEBI" id="CHEBI:29105"/>
    </ligand>
</feature>
<gene>
    <name evidence="7" type="primary">gluQ</name>
    <name evidence="10" type="ORF">SAMN06295945_1587</name>
</gene>
<dbReference type="SUPFAM" id="SSF52374">
    <property type="entry name" value="Nucleotidylyl transferase"/>
    <property type="match status" value="1"/>
</dbReference>
<dbReference type="OrthoDB" id="9807503at2"/>
<evidence type="ECO:0000256" key="2">
    <source>
        <dbReference type="ARBA" id="ARBA00022723"/>
    </source>
</evidence>
<keyword evidence="1 7" id="KW-0436">Ligase</keyword>
<dbReference type="PRINTS" id="PR00987">
    <property type="entry name" value="TRNASYNTHGLU"/>
</dbReference>
<evidence type="ECO:0000313" key="10">
    <source>
        <dbReference type="EMBL" id="SNX29221.1"/>
    </source>
</evidence>
<dbReference type="InterPro" id="IPR049940">
    <property type="entry name" value="GluQ/Sye"/>
</dbReference>
<feature type="binding site" evidence="7">
    <location>
        <position position="228"/>
    </location>
    <ligand>
        <name>L-glutamate</name>
        <dbReference type="ChEBI" id="CHEBI:29985"/>
    </ligand>
</feature>
<feature type="binding site" evidence="7">
    <location>
        <begin position="21"/>
        <end position="25"/>
    </location>
    <ligand>
        <name>L-glutamate</name>
        <dbReference type="ChEBI" id="CHEBI:29985"/>
    </ligand>
</feature>
<feature type="binding site" evidence="7">
    <location>
        <position position="269"/>
    </location>
    <ligand>
        <name>ATP</name>
        <dbReference type="ChEBI" id="CHEBI:30616"/>
    </ligand>
</feature>
<dbReference type="InterPro" id="IPR020058">
    <property type="entry name" value="Glu/Gln-tRNA-synth_Ib_cat-dom"/>
</dbReference>
<protein>
    <recommendedName>
        <fullName evidence="7">Glutamyl-Q tRNA(Asp) synthetase</fullName>
        <shortName evidence="7">Glu-Q-RSs</shortName>
        <ecNumber evidence="7">6.1.1.-</ecNumber>
    </recommendedName>
</protein>
<dbReference type="GO" id="GO:0006424">
    <property type="term" value="P:glutamyl-tRNA aminoacylation"/>
    <property type="evidence" value="ECO:0007669"/>
    <property type="project" value="InterPro"/>
</dbReference>
<dbReference type="NCBIfam" id="NF004314">
    <property type="entry name" value="PRK05710.1-3"/>
    <property type="match status" value="1"/>
</dbReference>
<dbReference type="GO" id="GO:0005524">
    <property type="term" value="F:ATP binding"/>
    <property type="evidence" value="ECO:0007669"/>
    <property type="project" value="UniProtKB-KW"/>
</dbReference>
<dbReference type="GO" id="GO:0008270">
    <property type="term" value="F:zinc ion binding"/>
    <property type="evidence" value="ECO:0007669"/>
    <property type="project" value="UniProtKB-UniRule"/>
</dbReference>
<sequence length="323" mass="35412">MILAVSNLKTPSSPSDGYCGRFAPSPTGPLHAGSLATALGSWLDARAHGGQWLVRMEDIDTPRCIPQAGETILEQLQACGLYWDGEVSWQSHIGQQKRYQAALEHLNTLQALYPCTCSRQTITNTLAAQGIVTPRNQEQVYPGSCRPRQMLAYSSAEFTNPSTAWRLALSSNTEDLQVRFTDQRLGPQLQNLTGEVGDFVVKRSDGLFTYQLAVVVDDASQGITHIVRGEDLLSNTARQIYLQTILGYPTPQYLHLPLVLDAHGEKLSKQTLATGIQTDTPQQALNELRKAATHLGLHHLPSGDDVTTAEWLLAATHAWTEMA</sequence>
<evidence type="ECO:0000313" key="11">
    <source>
        <dbReference type="Proteomes" id="UP000218069"/>
    </source>
</evidence>
<dbReference type="Gene3D" id="3.40.50.620">
    <property type="entry name" value="HUPs"/>
    <property type="match status" value="1"/>
</dbReference>
<dbReference type="EMBL" id="OANS01000004">
    <property type="protein sequence ID" value="SNX29221.1"/>
    <property type="molecule type" value="Genomic_DNA"/>
</dbReference>
<dbReference type="HAMAP" id="MF_01428">
    <property type="entry name" value="Glu_Q_tRNA_synth"/>
    <property type="match status" value="1"/>
</dbReference>
<dbReference type="InterPro" id="IPR022380">
    <property type="entry name" value="Glu-Q_tRNA(Asp)_Synthase"/>
</dbReference>
<dbReference type="NCBIfam" id="NF004313">
    <property type="entry name" value="PRK05710.1-2"/>
    <property type="match status" value="1"/>
</dbReference>
<dbReference type="GO" id="GO:0004818">
    <property type="term" value="F:glutamate-tRNA ligase activity"/>
    <property type="evidence" value="ECO:0007669"/>
    <property type="project" value="TreeGrafter"/>
</dbReference>
<evidence type="ECO:0000256" key="6">
    <source>
        <dbReference type="ARBA" id="ARBA00023146"/>
    </source>
</evidence>
<dbReference type="Pfam" id="PF00749">
    <property type="entry name" value="tRNA-synt_1c"/>
    <property type="match status" value="1"/>
</dbReference>
<evidence type="ECO:0000256" key="5">
    <source>
        <dbReference type="ARBA" id="ARBA00022840"/>
    </source>
</evidence>
<feature type="short sequence motif" description="'HIGH' region" evidence="7">
    <location>
        <begin position="24"/>
        <end position="34"/>
    </location>
</feature>
<dbReference type="PANTHER" id="PTHR43311:SF1">
    <property type="entry name" value="GLUTAMYL-Q TRNA(ASP) SYNTHETASE"/>
    <property type="match status" value="1"/>
</dbReference>
<feature type="domain" description="Glutamyl/glutaminyl-tRNA synthetase class Ib catalytic" evidence="9">
    <location>
        <begin position="21"/>
        <end position="277"/>
    </location>
</feature>
<evidence type="ECO:0000256" key="8">
    <source>
        <dbReference type="RuleBase" id="RU363037"/>
    </source>
</evidence>
<dbReference type="EC" id="6.1.1.-" evidence="7"/>
<evidence type="ECO:0000259" key="9">
    <source>
        <dbReference type="Pfam" id="PF00749"/>
    </source>
</evidence>
<feature type="short sequence motif" description="'KMSKS' region" evidence="7">
    <location>
        <begin position="266"/>
        <end position="270"/>
    </location>
</feature>
<keyword evidence="11" id="KW-1185">Reference proteome</keyword>
<proteinExistence type="inferred from homology"/>
<comment type="similarity">
    <text evidence="7">Belongs to the class-I aminoacyl-tRNA synthetase family. GluQ subfamily.</text>
</comment>
<feature type="binding site" evidence="7">
    <location>
        <position position="145"/>
    </location>
    <ligand>
        <name>Zn(2+)</name>
        <dbReference type="ChEBI" id="CHEBI:29105"/>
    </ligand>
</feature>
<accession>A0A240E3W0</accession>
<comment type="cofactor">
    <cofactor evidence="7">
        <name>Zn(2+)</name>
        <dbReference type="ChEBI" id="CHEBI:29105"/>
    </cofactor>
    <text evidence="7">Binds 1 zinc ion per subunit.</text>
</comment>
<dbReference type="PANTHER" id="PTHR43311">
    <property type="entry name" value="GLUTAMATE--TRNA LIGASE"/>
    <property type="match status" value="1"/>
</dbReference>
<feature type="binding site" evidence="7">
    <location>
        <position position="141"/>
    </location>
    <ligand>
        <name>Zn(2+)</name>
        <dbReference type="ChEBI" id="CHEBI:29105"/>
    </ligand>
</feature>
<dbReference type="GO" id="GO:0006400">
    <property type="term" value="P:tRNA modification"/>
    <property type="evidence" value="ECO:0007669"/>
    <property type="project" value="InterPro"/>
</dbReference>
<keyword evidence="3 7" id="KW-0547">Nucleotide-binding</keyword>
<dbReference type="NCBIfam" id="TIGR03838">
    <property type="entry name" value="queuosine_YadB"/>
    <property type="match status" value="1"/>
</dbReference>
<keyword evidence="8" id="KW-0648">Protein biosynthesis</keyword>
<keyword evidence="4 7" id="KW-0862">Zinc</keyword>
<dbReference type="NCBIfam" id="NF004315">
    <property type="entry name" value="PRK05710.1-4"/>
    <property type="match status" value="1"/>
</dbReference>
<evidence type="ECO:0000256" key="1">
    <source>
        <dbReference type="ARBA" id="ARBA00022598"/>
    </source>
</evidence>
<keyword evidence="6 7" id="KW-0030">Aminoacyl-tRNA synthetase</keyword>
<organism evidence="10 11">
    <name type="scientific">Polynucleobacter meluiroseus</name>
    <dbReference type="NCBI Taxonomy" id="1938814"/>
    <lineage>
        <taxon>Bacteria</taxon>
        <taxon>Pseudomonadati</taxon>
        <taxon>Pseudomonadota</taxon>
        <taxon>Betaproteobacteria</taxon>
        <taxon>Burkholderiales</taxon>
        <taxon>Burkholderiaceae</taxon>
        <taxon>Polynucleobacter</taxon>
    </lineage>
</organism>
<evidence type="ECO:0000256" key="7">
    <source>
        <dbReference type="HAMAP-Rule" id="MF_01428"/>
    </source>
</evidence>
<feature type="binding site" evidence="7">
    <location>
        <position position="117"/>
    </location>
    <ligand>
        <name>Zn(2+)</name>
        <dbReference type="ChEBI" id="CHEBI:29105"/>
    </ligand>
</feature>
<evidence type="ECO:0000256" key="4">
    <source>
        <dbReference type="ARBA" id="ARBA00022833"/>
    </source>
</evidence>